<evidence type="ECO:0000256" key="2">
    <source>
        <dbReference type="ARBA" id="ARBA00022801"/>
    </source>
</evidence>
<dbReference type="PANTHER" id="PTHR31297">
    <property type="entry name" value="GLUCAN ENDO-1,6-BETA-GLUCOSIDASE B"/>
    <property type="match status" value="1"/>
</dbReference>
<evidence type="ECO:0000256" key="6">
    <source>
        <dbReference type="SAM" id="MobiDB-lite"/>
    </source>
</evidence>
<dbReference type="EMBL" id="QZBD01000143">
    <property type="protein sequence ID" value="THY26616.1"/>
    <property type="molecule type" value="Genomic_DNA"/>
</dbReference>
<proteinExistence type="inferred from homology"/>
<dbReference type="GO" id="GO:0009251">
    <property type="term" value="P:glucan catabolic process"/>
    <property type="evidence" value="ECO:0007669"/>
    <property type="project" value="TreeGrafter"/>
</dbReference>
<dbReference type="GO" id="GO:0009986">
    <property type="term" value="C:cell surface"/>
    <property type="evidence" value="ECO:0007669"/>
    <property type="project" value="TreeGrafter"/>
</dbReference>
<organism evidence="8 9">
    <name type="scientific">Aureobasidium pullulans</name>
    <name type="common">Black yeast</name>
    <name type="synonym">Pullularia pullulans</name>
    <dbReference type="NCBI Taxonomy" id="5580"/>
    <lineage>
        <taxon>Eukaryota</taxon>
        <taxon>Fungi</taxon>
        <taxon>Dikarya</taxon>
        <taxon>Ascomycota</taxon>
        <taxon>Pezizomycotina</taxon>
        <taxon>Dothideomycetes</taxon>
        <taxon>Dothideomycetidae</taxon>
        <taxon>Dothideales</taxon>
        <taxon>Saccotheciaceae</taxon>
        <taxon>Aureobasidium</taxon>
    </lineage>
</organism>
<keyword evidence="4" id="KW-0961">Cell wall biogenesis/degradation</keyword>
<dbReference type="Proteomes" id="UP000306584">
    <property type="component" value="Unassembled WGS sequence"/>
</dbReference>
<evidence type="ECO:0000256" key="4">
    <source>
        <dbReference type="ARBA" id="ARBA00023316"/>
    </source>
</evidence>
<comment type="caution">
    <text evidence="8">The sequence shown here is derived from an EMBL/GenBank/DDBJ whole genome shotgun (WGS) entry which is preliminary data.</text>
</comment>
<evidence type="ECO:0000256" key="5">
    <source>
        <dbReference type="RuleBase" id="RU361153"/>
    </source>
</evidence>
<reference evidence="8 9" key="1">
    <citation type="submission" date="2018-10" db="EMBL/GenBank/DDBJ databases">
        <title>Fifty Aureobasidium pullulans genomes reveal a recombining polyextremotolerant generalist.</title>
        <authorList>
            <person name="Gostincar C."/>
            <person name="Turk M."/>
            <person name="Zajc J."/>
            <person name="Gunde-Cimerman N."/>
        </authorList>
    </citation>
    <scope>NUCLEOTIDE SEQUENCE [LARGE SCALE GENOMIC DNA]</scope>
    <source>
        <strain evidence="8 9">EXF-6604</strain>
    </source>
</reference>
<dbReference type="AlphaFoldDB" id="A0A4S9LBD9"/>
<evidence type="ECO:0000256" key="1">
    <source>
        <dbReference type="ARBA" id="ARBA00005641"/>
    </source>
</evidence>
<keyword evidence="3 5" id="KW-0326">Glycosidase</keyword>
<dbReference type="Gene3D" id="3.20.20.80">
    <property type="entry name" value="Glycosidases"/>
    <property type="match status" value="1"/>
</dbReference>
<feature type="domain" description="Glycoside hydrolase family 5" evidence="7">
    <location>
        <begin position="102"/>
        <end position="364"/>
    </location>
</feature>
<comment type="similarity">
    <text evidence="1 5">Belongs to the glycosyl hydrolase 5 (cellulase A) family.</text>
</comment>
<evidence type="ECO:0000256" key="3">
    <source>
        <dbReference type="ARBA" id="ARBA00023295"/>
    </source>
</evidence>
<name>A0A4S9LBD9_AURPU</name>
<dbReference type="GO" id="GO:0005576">
    <property type="term" value="C:extracellular region"/>
    <property type="evidence" value="ECO:0007669"/>
    <property type="project" value="TreeGrafter"/>
</dbReference>
<dbReference type="FunFam" id="3.20.20.80:FF:000130">
    <property type="entry name" value="Endoglucanase C"/>
    <property type="match status" value="1"/>
</dbReference>
<evidence type="ECO:0000313" key="9">
    <source>
        <dbReference type="Proteomes" id="UP000306584"/>
    </source>
</evidence>
<dbReference type="GO" id="GO:0071555">
    <property type="term" value="P:cell wall organization"/>
    <property type="evidence" value="ECO:0007669"/>
    <property type="project" value="UniProtKB-KW"/>
</dbReference>
<evidence type="ECO:0000313" key="8">
    <source>
        <dbReference type="EMBL" id="THY26616.1"/>
    </source>
</evidence>
<feature type="compositionally biased region" description="Low complexity" evidence="6">
    <location>
        <begin position="13"/>
        <end position="26"/>
    </location>
</feature>
<keyword evidence="2 5" id="KW-0378">Hydrolase</keyword>
<dbReference type="GO" id="GO:0008422">
    <property type="term" value="F:beta-glucosidase activity"/>
    <property type="evidence" value="ECO:0007669"/>
    <property type="project" value="TreeGrafter"/>
</dbReference>
<dbReference type="Pfam" id="PF00150">
    <property type="entry name" value="Cellulase"/>
    <property type="match status" value="1"/>
</dbReference>
<dbReference type="InterPro" id="IPR001547">
    <property type="entry name" value="Glyco_hydro_5"/>
</dbReference>
<sequence>MAGLKMAPHAEPQSQTTEQTSSSQFTNPPCSMLHIDGADIVDASGSKIILKGAGLGGHLNFENFITGYPGHEHEHRAAMAEVLGKEKAQFFFDRLIHYFFTDADAAYFQSLGLNCIRVPFNYRHFIDDDNPTVIKDSGFKLLDNIVDICGRHNLYVILDLHAVPGGQNQDWHSDSGMGKALFWEFKVFQDQMIDLWVALAKHYVGNPVIAGYNPLNEPADPKHTRLINWYDRIEKAIRKVDPDHILWVDGNTYAMDFSHFTTIMPNTVYACHDYANLGFPIPGQDPYTNTPEQNSKLRRQFNRKAEFSRTHNVPLWNGEFGPVYADPSADPEADKTNISRFGVLKEQLKIYAESQIHWTIWLYKDIGYQGMVHVSRNSAYMQLISAFVAKKQRLGLDFWGVVDKSGVSETYDPFLRDLKAMVPEHLQGIKYPDHWSFYRQFERIIRECLLSEYLGMEFAELFKGKSEQELDELAQSFKFENCVTRDTLTEILQEDAAKSRAQK</sequence>
<dbReference type="SUPFAM" id="SSF51445">
    <property type="entry name" value="(Trans)glycosidases"/>
    <property type="match status" value="1"/>
</dbReference>
<feature type="region of interest" description="Disordered" evidence="6">
    <location>
        <begin position="1"/>
        <end position="26"/>
    </location>
</feature>
<dbReference type="PANTHER" id="PTHR31297:SF13">
    <property type="entry name" value="PUTATIVE-RELATED"/>
    <property type="match status" value="1"/>
</dbReference>
<protein>
    <submittedName>
        <fullName evidence="8">Cellulase</fullName>
    </submittedName>
</protein>
<gene>
    <name evidence="8" type="ORF">D6D01_04401</name>
</gene>
<dbReference type="InterPro" id="IPR050386">
    <property type="entry name" value="Glycosyl_hydrolase_5"/>
</dbReference>
<dbReference type="InterPro" id="IPR017853">
    <property type="entry name" value="GH"/>
</dbReference>
<evidence type="ECO:0000259" key="7">
    <source>
        <dbReference type="Pfam" id="PF00150"/>
    </source>
</evidence>
<accession>A0A4S9LBD9</accession>